<name>A0ACB5UHH7_9FIRM</name>
<gene>
    <name evidence="1" type="ORF">AN2V17_14370</name>
</gene>
<dbReference type="Proteomes" id="UP001374599">
    <property type="component" value="Unassembled WGS sequence"/>
</dbReference>
<dbReference type="EMBL" id="BTPU01000022">
    <property type="protein sequence ID" value="GMQ62206.1"/>
    <property type="molecule type" value="Genomic_DNA"/>
</dbReference>
<protein>
    <submittedName>
        <fullName evidence="1">Uncharacterized protein</fullName>
    </submittedName>
</protein>
<evidence type="ECO:0000313" key="2">
    <source>
        <dbReference type="Proteomes" id="UP001374599"/>
    </source>
</evidence>
<accession>A0ACB5UHH7</accession>
<comment type="caution">
    <text evidence="1">The sequence shown here is derived from an EMBL/GenBank/DDBJ whole genome shotgun (WGS) entry which is preliminary data.</text>
</comment>
<evidence type="ECO:0000313" key="1">
    <source>
        <dbReference type="EMBL" id="GMQ62206.1"/>
    </source>
</evidence>
<proteinExistence type="predicted"/>
<reference evidence="1" key="1">
    <citation type="submission" date="2023-09" db="EMBL/GenBank/DDBJ databases">
        <title>Vallitalea sediminicola and Vallitalea maricola sp. nov., anaerobic bacteria isolated from marine sediment.</title>
        <authorList>
            <person name="Hirano S."/>
            <person name="Maeda A."/>
            <person name="Terahara T."/>
            <person name="Mori K."/>
            <person name="Hamada M."/>
            <person name="Matsumoto R."/>
            <person name="Kobayashi T."/>
        </authorList>
    </citation>
    <scope>NUCLEOTIDE SEQUENCE</scope>
    <source>
        <strain evidence="1">AN17-2</strain>
    </source>
</reference>
<keyword evidence="2" id="KW-1185">Reference proteome</keyword>
<organism evidence="1 2">
    <name type="scientific">Vallitalea maricola</name>
    <dbReference type="NCBI Taxonomy" id="3074433"/>
    <lineage>
        <taxon>Bacteria</taxon>
        <taxon>Bacillati</taxon>
        <taxon>Bacillota</taxon>
        <taxon>Clostridia</taxon>
        <taxon>Lachnospirales</taxon>
        <taxon>Vallitaleaceae</taxon>
        <taxon>Vallitalea</taxon>
    </lineage>
</organism>
<sequence length="298" mass="35181">MIIDMHTHLSDIRVYPDYWIQNIKRTIRKKLEKEIPIQVSDDFLQNYVNNILNDFDGETKIKLMDECGIDKAVVLQVDFGYGRQEPDNLYNIIDIHGEMLKKYPERFIVFAGIDPRRGKKGADLFEKCIKEYKFSGLKLYPPCGYEIDNKGLYPLYEICNEYRLPVLIHIGPSWEDMKSTFNYPDSILKVSKEFPNVPFVLGHAALLFYEESHKLPLVRENIYLEVSGYEKMIEQEALLKERMKNLMNNCPDKVVYGSDWPMYRTVKEDISYFESFDFMTDDFKEKLFYKNALDLLGM</sequence>